<sequence length="293" mass="31520">MTLEQLRIFVAVADRQHVTRAAADLHMTQSTASAALAALEERHGTRLFDRIGRGLVLNEAGRTLLPYAREVLAAAARAQEALQDLAGLRRGSLRLGASQTVASYWLPPRMVRFSESHPLIELTLEVHNTSQVAAAVLSGEADLGLVEGPVRIAELAVTEIATDSMALVAAADHPLARRRFDLADLRNQRWVLREVGSGTRQVAEESLQRLGLASGDIRIALELPSNEAVIAAVRGSGMLTVLSEVTVAAALATGALVRLPVELATRAFSLVTHRQRQQSPAGEAFARMLLAER</sequence>
<dbReference type="Gene3D" id="1.10.10.10">
    <property type="entry name" value="Winged helix-like DNA-binding domain superfamily/Winged helix DNA-binding domain"/>
    <property type="match status" value="1"/>
</dbReference>
<dbReference type="EMBL" id="CP041690">
    <property type="protein sequence ID" value="QEE20235.1"/>
    <property type="molecule type" value="Genomic_DNA"/>
</dbReference>
<dbReference type="RefSeq" id="WP_049704806.1">
    <property type="nucleotide sequence ID" value="NZ_BMFM01000001.1"/>
</dbReference>
<dbReference type="Pfam" id="PF03466">
    <property type="entry name" value="LysR_substrate"/>
    <property type="match status" value="1"/>
</dbReference>
<dbReference type="GO" id="GO:0000976">
    <property type="term" value="F:transcription cis-regulatory region binding"/>
    <property type="evidence" value="ECO:0007669"/>
    <property type="project" value="TreeGrafter"/>
</dbReference>
<keyword evidence="4" id="KW-0804">Transcription</keyword>
<keyword evidence="6" id="KW-1185">Reference proteome</keyword>
<dbReference type="AlphaFoldDB" id="A0A5B9DMS1"/>
<dbReference type="PANTHER" id="PTHR30126:SF39">
    <property type="entry name" value="HTH-TYPE TRANSCRIPTIONAL REGULATOR CYSL"/>
    <property type="match status" value="1"/>
</dbReference>
<dbReference type="InterPro" id="IPR036388">
    <property type="entry name" value="WH-like_DNA-bd_sf"/>
</dbReference>
<proteinExistence type="inferred from homology"/>
<dbReference type="InterPro" id="IPR005119">
    <property type="entry name" value="LysR_subst-bd"/>
</dbReference>
<keyword evidence="2" id="KW-0805">Transcription regulation</keyword>
<evidence type="ECO:0000256" key="3">
    <source>
        <dbReference type="ARBA" id="ARBA00023125"/>
    </source>
</evidence>
<dbReference type="CDD" id="cd08420">
    <property type="entry name" value="PBP2_CysL_like"/>
    <property type="match status" value="1"/>
</dbReference>
<dbReference type="Proteomes" id="UP000321062">
    <property type="component" value="Chromosome"/>
</dbReference>
<evidence type="ECO:0000256" key="4">
    <source>
        <dbReference type="ARBA" id="ARBA00023163"/>
    </source>
</evidence>
<dbReference type="PROSITE" id="PS50931">
    <property type="entry name" value="HTH_LYSR"/>
    <property type="match status" value="1"/>
</dbReference>
<comment type="similarity">
    <text evidence="1">Belongs to the LysR transcriptional regulatory family.</text>
</comment>
<evidence type="ECO:0000256" key="2">
    <source>
        <dbReference type="ARBA" id="ARBA00023015"/>
    </source>
</evidence>
<dbReference type="SUPFAM" id="SSF53850">
    <property type="entry name" value="Periplasmic binding protein-like II"/>
    <property type="match status" value="1"/>
</dbReference>
<dbReference type="KEGG" id="yti:FNA67_08620"/>
<name>A0A5B9DMS1_9HYPH</name>
<dbReference type="SUPFAM" id="SSF46785">
    <property type="entry name" value="Winged helix' DNA-binding domain"/>
    <property type="match status" value="1"/>
</dbReference>
<gene>
    <name evidence="5" type="ORF">FNA67_08620</name>
</gene>
<evidence type="ECO:0000313" key="6">
    <source>
        <dbReference type="Proteomes" id="UP000321062"/>
    </source>
</evidence>
<dbReference type="OrthoDB" id="9808620at2"/>
<evidence type="ECO:0000313" key="5">
    <source>
        <dbReference type="EMBL" id="QEE20235.1"/>
    </source>
</evidence>
<dbReference type="InterPro" id="IPR036390">
    <property type="entry name" value="WH_DNA-bd_sf"/>
</dbReference>
<evidence type="ECO:0000256" key="1">
    <source>
        <dbReference type="ARBA" id="ARBA00009437"/>
    </source>
</evidence>
<dbReference type="FunFam" id="1.10.10.10:FF:000001">
    <property type="entry name" value="LysR family transcriptional regulator"/>
    <property type="match status" value="1"/>
</dbReference>
<reference evidence="5 6" key="1">
    <citation type="journal article" date="2015" name="Int. J. Syst. Evol. Microbiol.">
        <title>Youhaiella tibetensis gen. nov., sp. nov., isolated from subsurface sediment.</title>
        <authorList>
            <person name="Wang Y.X."/>
            <person name="Huang F.Q."/>
            <person name="Nogi Y."/>
            <person name="Pang S.J."/>
            <person name="Wang P.K."/>
            <person name="Lv J."/>
        </authorList>
    </citation>
    <scope>NUCLEOTIDE SEQUENCE [LARGE SCALE GENOMIC DNA]</scope>
    <source>
        <strain evidence="6">fig4</strain>
    </source>
</reference>
<keyword evidence="3" id="KW-0238">DNA-binding</keyword>
<accession>A0A5B9DMS1</accession>
<organism evidence="5 6">
    <name type="scientific">Paradevosia tibetensis</name>
    <dbReference type="NCBI Taxonomy" id="1447062"/>
    <lineage>
        <taxon>Bacteria</taxon>
        <taxon>Pseudomonadati</taxon>
        <taxon>Pseudomonadota</taxon>
        <taxon>Alphaproteobacteria</taxon>
        <taxon>Hyphomicrobiales</taxon>
        <taxon>Devosiaceae</taxon>
        <taxon>Paradevosia</taxon>
    </lineage>
</organism>
<dbReference type="GO" id="GO:0003700">
    <property type="term" value="F:DNA-binding transcription factor activity"/>
    <property type="evidence" value="ECO:0007669"/>
    <property type="project" value="InterPro"/>
</dbReference>
<dbReference type="InterPro" id="IPR000847">
    <property type="entry name" value="LysR_HTH_N"/>
</dbReference>
<dbReference type="PANTHER" id="PTHR30126">
    <property type="entry name" value="HTH-TYPE TRANSCRIPTIONAL REGULATOR"/>
    <property type="match status" value="1"/>
</dbReference>
<dbReference type="PRINTS" id="PR00039">
    <property type="entry name" value="HTHLYSR"/>
</dbReference>
<dbReference type="Gene3D" id="3.40.190.290">
    <property type="match status" value="1"/>
</dbReference>
<dbReference type="Pfam" id="PF00126">
    <property type="entry name" value="HTH_1"/>
    <property type="match status" value="1"/>
</dbReference>
<protein>
    <submittedName>
        <fullName evidence="5">LysR family transcriptional regulator</fullName>
    </submittedName>
</protein>